<proteinExistence type="predicted"/>
<reference evidence="1 2" key="1">
    <citation type="submission" date="2016-10" db="EMBL/GenBank/DDBJ databases">
        <authorList>
            <person name="de Groot N.N."/>
        </authorList>
    </citation>
    <scope>NUCLEOTIDE SEQUENCE [LARGE SCALE GENOMIC DNA]</scope>
    <source>
        <strain evidence="1 2">DSM 2895</strain>
    </source>
</reference>
<gene>
    <name evidence="1" type="ORF">SAMN04487909_10524</name>
</gene>
<protein>
    <submittedName>
        <fullName evidence="1">Uncharacterized protein</fullName>
    </submittedName>
</protein>
<dbReference type="EMBL" id="FNED01000005">
    <property type="protein sequence ID" value="SDI53563.1"/>
    <property type="molecule type" value="Genomic_DNA"/>
</dbReference>
<dbReference type="AlphaFoldDB" id="A0A1G8LD76"/>
<sequence length="43" mass="4758">MMTSIKNGQALSLVQSLFRNLLSKLIKTPAAQTERAVLVLLMQ</sequence>
<organism evidence="1 2">
    <name type="scientific">Aneurinibacillus migulanus</name>
    <name type="common">Bacillus migulanus</name>
    <dbReference type="NCBI Taxonomy" id="47500"/>
    <lineage>
        <taxon>Bacteria</taxon>
        <taxon>Bacillati</taxon>
        <taxon>Bacillota</taxon>
        <taxon>Bacilli</taxon>
        <taxon>Bacillales</taxon>
        <taxon>Paenibacillaceae</taxon>
        <taxon>Aneurinibacillus group</taxon>
        <taxon>Aneurinibacillus</taxon>
    </lineage>
</organism>
<accession>A0A1G8LD76</accession>
<evidence type="ECO:0000313" key="2">
    <source>
        <dbReference type="Proteomes" id="UP000182836"/>
    </source>
</evidence>
<name>A0A1G8LD76_ANEMI</name>
<evidence type="ECO:0000313" key="1">
    <source>
        <dbReference type="EMBL" id="SDI53563.1"/>
    </source>
</evidence>
<dbReference type="Proteomes" id="UP000182836">
    <property type="component" value="Unassembled WGS sequence"/>
</dbReference>